<name>A0A6L5JSR7_RHOTE</name>
<dbReference type="GO" id="GO:0017004">
    <property type="term" value="P:cytochrome complex assembly"/>
    <property type="evidence" value="ECO:0007669"/>
    <property type="project" value="TreeGrafter"/>
</dbReference>
<organism evidence="19 20">
    <name type="scientific">Rhodocyclus tenuis</name>
    <name type="common">Rhodospirillum tenue</name>
    <dbReference type="NCBI Taxonomy" id="1066"/>
    <lineage>
        <taxon>Bacteria</taxon>
        <taxon>Pseudomonadati</taxon>
        <taxon>Pseudomonadota</taxon>
        <taxon>Betaproteobacteria</taxon>
        <taxon>Rhodocyclales</taxon>
        <taxon>Rhodocyclaceae</taxon>
        <taxon>Rhodocyclus</taxon>
    </lineage>
</organism>
<reference evidence="19 20" key="1">
    <citation type="submission" date="2019-10" db="EMBL/GenBank/DDBJ databases">
        <title>Whole-genome sequence of the purple nonsulfur photosynthetic bacterium Rhodocyclus tenuis.</title>
        <authorList>
            <person name="Kyndt J.A."/>
            <person name="Meyer T.E."/>
        </authorList>
    </citation>
    <scope>NUCLEOTIDE SEQUENCE [LARGE SCALE GENOMIC DNA]</scope>
    <source>
        <strain evidence="19 20">DSM 110</strain>
    </source>
</reference>
<evidence type="ECO:0000256" key="7">
    <source>
        <dbReference type="ARBA" id="ARBA00022519"/>
    </source>
</evidence>
<protein>
    <recommendedName>
        <fullName evidence="4">Succinate dehydrogenase hydrophobic membrane anchor subunit</fullName>
    </recommendedName>
</protein>
<dbReference type="Gene3D" id="1.20.1300.10">
    <property type="entry name" value="Fumarate reductase/succinate dehydrogenase, transmembrane subunit"/>
    <property type="match status" value="1"/>
</dbReference>
<evidence type="ECO:0000256" key="5">
    <source>
        <dbReference type="ARBA" id="ARBA00022448"/>
    </source>
</evidence>
<comment type="cofactor">
    <cofactor evidence="17">
        <name>heme</name>
        <dbReference type="ChEBI" id="CHEBI:30413"/>
    </cofactor>
    <text evidence="17">The heme is bound between the two transmembrane subunits.</text>
</comment>
<evidence type="ECO:0000256" key="9">
    <source>
        <dbReference type="ARBA" id="ARBA00022617"/>
    </source>
</evidence>
<feature type="transmembrane region" description="Helical" evidence="18">
    <location>
        <begin position="56"/>
        <end position="76"/>
    </location>
</feature>
<dbReference type="NCBIfam" id="TIGR02968">
    <property type="entry name" value="succ_dehyd_anc"/>
    <property type="match status" value="1"/>
</dbReference>
<keyword evidence="10 18" id="KW-0812">Transmembrane</keyword>
<evidence type="ECO:0000256" key="11">
    <source>
        <dbReference type="ARBA" id="ARBA00022723"/>
    </source>
</evidence>
<evidence type="ECO:0000313" key="20">
    <source>
        <dbReference type="Proteomes" id="UP000480275"/>
    </source>
</evidence>
<gene>
    <name evidence="19" type="primary">sdhD</name>
    <name evidence="19" type="ORF">GHK24_00475</name>
</gene>
<dbReference type="SUPFAM" id="SSF81343">
    <property type="entry name" value="Fumarate reductase respiratory complex transmembrane subunits"/>
    <property type="match status" value="1"/>
</dbReference>
<dbReference type="InterPro" id="IPR034804">
    <property type="entry name" value="SQR/QFR_C/D"/>
</dbReference>
<dbReference type="AlphaFoldDB" id="A0A6L5JSR7"/>
<keyword evidence="13 18" id="KW-1133">Transmembrane helix</keyword>
<keyword evidence="11 17" id="KW-0479">Metal-binding</keyword>
<dbReference type="CDD" id="cd03494">
    <property type="entry name" value="SQR_TypeC_SdhD"/>
    <property type="match status" value="1"/>
</dbReference>
<evidence type="ECO:0000256" key="3">
    <source>
        <dbReference type="ARBA" id="ARBA00005163"/>
    </source>
</evidence>
<dbReference type="GO" id="GO:0009055">
    <property type="term" value="F:electron transfer activity"/>
    <property type="evidence" value="ECO:0007669"/>
    <property type="project" value="TreeGrafter"/>
</dbReference>
<dbReference type="GO" id="GO:0005886">
    <property type="term" value="C:plasma membrane"/>
    <property type="evidence" value="ECO:0007669"/>
    <property type="project" value="UniProtKB-SubCell"/>
</dbReference>
<keyword evidence="5" id="KW-0813">Transport</keyword>
<dbReference type="UniPathway" id="UPA00223"/>
<evidence type="ECO:0000256" key="18">
    <source>
        <dbReference type="SAM" id="Phobius"/>
    </source>
</evidence>
<keyword evidence="12" id="KW-0249">Electron transport</keyword>
<feature type="binding site" evidence="16">
    <location>
        <position position="83"/>
    </location>
    <ligand>
        <name>a ubiquinone</name>
        <dbReference type="ChEBI" id="CHEBI:16389"/>
    </ligand>
</feature>
<evidence type="ECO:0000256" key="1">
    <source>
        <dbReference type="ARBA" id="ARBA00004050"/>
    </source>
</evidence>
<feature type="binding site" description="axial binding residue" evidence="17">
    <location>
        <position position="71"/>
    </location>
    <ligand>
        <name>heme</name>
        <dbReference type="ChEBI" id="CHEBI:30413"/>
        <note>ligand shared with second transmembrane subunit</note>
    </ligand>
    <ligandPart>
        <name>Fe</name>
        <dbReference type="ChEBI" id="CHEBI:18248"/>
    </ligandPart>
</feature>
<evidence type="ECO:0000256" key="17">
    <source>
        <dbReference type="PIRSR" id="PIRSR000169-2"/>
    </source>
</evidence>
<keyword evidence="15 18" id="KW-0472">Membrane</keyword>
<evidence type="ECO:0000256" key="13">
    <source>
        <dbReference type="ARBA" id="ARBA00022989"/>
    </source>
</evidence>
<evidence type="ECO:0000256" key="15">
    <source>
        <dbReference type="ARBA" id="ARBA00023136"/>
    </source>
</evidence>
<feature type="transmembrane region" description="Helical" evidence="18">
    <location>
        <begin position="88"/>
        <end position="113"/>
    </location>
</feature>
<keyword evidence="7" id="KW-0997">Cell inner membrane</keyword>
<dbReference type="GO" id="GO:0046872">
    <property type="term" value="F:metal ion binding"/>
    <property type="evidence" value="ECO:0007669"/>
    <property type="project" value="UniProtKB-KW"/>
</dbReference>
<dbReference type="GO" id="GO:0020037">
    <property type="term" value="F:heme binding"/>
    <property type="evidence" value="ECO:0007669"/>
    <property type="project" value="InterPro"/>
</dbReference>
<feature type="transmembrane region" description="Helical" evidence="18">
    <location>
        <begin position="21"/>
        <end position="40"/>
    </location>
</feature>
<dbReference type="PANTHER" id="PTHR38689">
    <property type="entry name" value="SUCCINATE DEHYDROGENASE HYDROPHOBIC MEMBRANE ANCHOR SUBUNIT"/>
    <property type="match status" value="1"/>
</dbReference>
<comment type="pathway">
    <text evidence="3">Carbohydrate metabolism; tricarboxylic acid cycle.</text>
</comment>
<evidence type="ECO:0000256" key="4">
    <source>
        <dbReference type="ARBA" id="ARBA00019425"/>
    </source>
</evidence>
<dbReference type="InterPro" id="IPR014312">
    <property type="entry name" value="Succ_DH_anchor"/>
</dbReference>
<dbReference type="Proteomes" id="UP000480275">
    <property type="component" value="Unassembled WGS sequence"/>
</dbReference>
<evidence type="ECO:0000256" key="16">
    <source>
        <dbReference type="PIRSR" id="PIRSR000169-1"/>
    </source>
</evidence>
<dbReference type="EMBL" id="WIXJ01000001">
    <property type="protein sequence ID" value="MQY50259.1"/>
    <property type="molecule type" value="Genomic_DNA"/>
</dbReference>
<sequence length="115" mass="13289">MIKRKLVGAHYGFGDWLLQRGTALVMALYATLILVIMAIVQPSTYLEWRGIFDNRIMAFLTFIYLVALFWHAWIGVRDIWLDYVKNTGVRLLLLLATLAVTIGYTGWAVQILWRV</sequence>
<dbReference type="InterPro" id="IPR000701">
    <property type="entry name" value="SuccDH_FuR_B_TM-su"/>
</dbReference>
<comment type="function">
    <text evidence="1">Membrane-anchoring subunit of succinate dehydrogenase (SDH).</text>
</comment>
<dbReference type="PIRSF" id="PIRSF000169">
    <property type="entry name" value="SDH_D"/>
    <property type="match status" value="1"/>
</dbReference>
<comment type="caution">
    <text evidence="19">The sequence shown here is derived from an EMBL/GenBank/DDBJ whole genome shotgun (WGS) entry which is preliminary data.</text>
</comment>
<dbReference type="GO" id="GO:0006099">
    <property type="term" value="P:tricarboxylic acid cycle"/>
    <property type="evidence" value="ECO:0007669"/>
    <property type="project" value="UniProtKB-UniPathway"/>
</dbReference>
<dbReference type="Pfam" id="PF01127">
    <property type="entry name" value="Sdh_cyt"/>
    <property type="match status" value="1"/>
</dbReference>
<dbReference type="OrthoDB" id="5612767at2"/>
<proteinExistence type="predicted"/>
<evidence type="ECO:0000256" key="6">
    <source>
        <dbReference type="ARBA" id="ARBA00022475"/>
    </source>
</evidence>
<dbReference type="PANTHER" id="PTHR38689:SF1">
    <property type="entry name" value="SUCCINATE DEHYDROGENASE HYDROPHOBIC MEMBRANE ANCHOR SUBUNIT"/>
    <property type="match status" value="1"/>
</dbReference>
<accession>A0A6L5JSR7</accession>
<evidence type="ECO:0000256" key="12">
    <source>
        <dbReference type="ARBA" id="ARBA00022982"/>
    </source>
</evidence>
<comment type="subcellular location">
    <subcellularLocation>
        <location evidence="2">Cell inner membrane</location>
        <topology evidence="2">Multi-pass membrane protein</topology>
    </subcellularLocation>
</comment>
<evidence type="ECO:0000256" key="10">
    <source>
        <dbReference type="ARBA" id="ARBA00022692"/>
    </source>
</evidence>
<keyword evidence="8" id="KW-0816">Tricarboxylic acid cycle</keyword>
<evidence type="ECO:0000256" key="14">
    <source>
        <dbReference type="ARBA" id="ARBA00023004"/>
    </source>
</evidence>
<keyword evidence="14 17" id="KW-0408">Iron</keyword>
<evidence type="ECO:0000256" key="8">
    <source>
        <dbReference type="ARBA" id="ARBA00022532"/>
    </source>
</evidence>
<keyword evidence="6" id="KW-1003">Cell membrane</keyword>
<evidence type="ECO:0000256" key="2">
    <source>
        <dbReference type="ARBA" id="ARBA00004429"/>
    </source>
</evidence>
<evidence type="ECO:0000313" key="19">
    <source>
        <dbReference type="EMBL" id="MQY50259.1"/>
    </source>
</evidence>
<keyword evidence="9 17" id="KW-0349">Heme</keyword>